<dbReference type="PANTHER" id="PTHR23137">
    <property type="entry name" value="VESICLE TRANSPORT PROTEIN-RELATED"/>
    <property type="match status" value="1"/>
</dbReference>
<comment type="subcellular location">
    <subcellularLocation>
        <location evidence="2 9">Membrane</location>
        <topology evidence="2 9">Multi-pass membrane protein</topology>
    </subcellularLocation>
</comment>
<keyword evidence="6 9" id="KW-1133">Transmembrane helix</keyword>
<dbReference type="AlphaFoldDB" id="C1C102"/>
<dbReference type="GO" id="GO:0016020">
    <property type="term" value="C:membrane"/>
    <property type="evidence" value="ECO:0007669"/>
    <property type="project" value="UniProtKB-SubCell"/>
</dbReference>
<organism evidence="11">
    <name type="scientific">Caligus clemensi</name>
    <name type="common">Sea louse</name>
    <dbReference type="NCBI Taxonomy" id="344056"/>
    <lineage>
        <taxon>Eukaryota</taxon>
        <taxon>Metazoa</taxon>
        <taxon>Ecdysozoa</taxon>
        <taxon>Arthropoda</taxon>
        <taxon>Crustacea</taxon>
        <taxon>Multicrustacea</taxon>
        <taxon>Hexanauplia</taxon>
        <taxon>Copepoda</taxon>
        <taxon>Siphonostomatoida</taxon>
        <taxon>Caligidae</taxon>
        <taxon>Caligus</taxon>
    </lineage>
</organism>
<feature type="region of interest" description="Disordered" evidence="10">
    <location>
        <begin position="8"/>
        <end position="29"/>
    </location>
</feature>
<dbReference type="GO" id="GO:0005737">
    <property type="term" value="C:cytoplasm"/>
    <property type="evidence" value="ECO:0007669"/>
    <property type="project" value="UniProtKB-ARBA"/>
</dbReference>
<feature type="transmembrane region" description="Helical" evidence="9">
    <location>
        <begin position="80"/>
        <end position="102"/>
    </location>
</feature>
<dbReference type="Pfam" id="PF04178">
    <property type="entry name" value="Got1"/>
    <property type="match status" value="1"/>
</dbReference>
<reference evidence="11" key="1">
    <citation type="submission" date="2009-03" db="EMBL/GenBank/DDBJ databases">
        <title>Caligus clemensi ESTs and full-length cDNAs.</title>
        <authorList>
            <person name="Yasuike M."/>
            <person name="von Schalburg K."/>
            <person name="Cooper G."/>
            <person name="Leong J."/>
            <person name="Jones S.R.M."/>
            <person name="Koop B.F."/>
        </authorList>
    </citation>
    <scope>NUCLEOTIDE SEQUENCE</scope>
    <source>
        <tissue evidence="11">Whole</tissue>
    </source>
</reference>
<dbReference type="GO" id="GO:0012505">
    <property type="term" value="C:endomembrane system"/>
    <property type="evidence" value="ECO:0007669"/>
    <property type="project" value="UniProtKB-ARBA"/>
</dbReference>
<comment type="similarity">
    <text evidence="8 9">Belongs to the SFT2 family.</text>
</comment>
<comment type="function">
    <text evidence="1 9">May be involved in fusion of retrograde transport vesicles derived from an endocytic compartment with the Golgi complex.</text>
</comment>
<keyword evidence="7 9" id="KW-0472">Membrane</keyword>
<evidence type="ECO:0000256" key="2">
    <source>
        <dbReference type="ARBA" id="ARBA00004141"/>
    </source>
</evidence>
<evidence type="ECO:0000256" key="9">
    <source>
        <dbReference type="RuleBase" id="RU363111"/>
    </source>
</evidence>
<feature type="transmembrane region" description="Helical" evidence="9">
    <location>
        <begin position="52"/>
        <end position="74"/>
    </location>
</feature>
<keyword evidence="3 9" id="KW-0813">Transport</keyword>
<evidence type="ECO:0000256" key="1">
    <source>
        <dbReference type="ARBA" id="ARBA00003566"/>
    </source>
</evidence>
<name>C1C102_CALCM</name>
<protein>
    <recommendedName>
        <fullName evidence="9">Vesicle transport protein</fullName>
    </recommendedName>
</protein>
<feature type="transmembrane region" description="Helical" evidence="9">
    <location>
        <begin position="114"/>
        <end position="134"/>
    </location>
</feature>
<dbReference type="PANTHER" id="PTHR23137:SF6">
    <property type="entry name" value="VESICLE TRANSPORT PROTEIN"/>
    <property type="match status" value="1"/>
</dbReference>
<dbReference type="EMBL" id="BT080531">
    <property type="protein sequence ID" value="ACO14955.1"/>
    <property type="molecule type" value="mRNA"/>
</dbReference>
<dbReference type="GO" id="GO:0015031">
    <property type="term" value="P:protein transport"/>
    <property type="evidence" value="ECO:0007669"/>
    <property type="project" value="UniProtKB-KW"/>
</dbReference>
<evidence type="ECO:0000256" key="4">
    <source>
        <dbReference type="ARBA" id="ARBA00022692"/>
    </source>
</evidence>
<accession>C1C102</accession>
<keyword evidence="4 9" id="KW-0812">Transmembrane</keyword>
<keyword evidence="5 9" id="KW-0653">Protein transport</keyword>
<feature type="transmembrane region" description="Helical" evidence="9">
    <location>
        <begin position="140"/>
        <end position="161"/>
    </location>
</feature>
<evidence type="ECO:0000256" key="3">
    <source>
        <dbReference type="ARBA" id="ARBA00022448"/>
    </source>
</evidence>
<proteinExistence type="evidence at transcript level"/>
<evidence type="ECO:0000256" key="6">
    <source>
        <dbReference type="ARBA" id="ARBA00022989"/>
    </source>
</evidence>
<evidence type="ECO:0000313" key="11">
    <source>
        <dbReference type="EMBL" id="ACO14955.1"/>
    </source>
</evidence>
<dbReference type="InterPro" id="IPR011691">
    <property type="entry name" value="Vesicle_transpt_SFT2"/>
</dbReference>
<dbReference type="InterPro" id="IPR007305">
    <property type="entry name" value="Vesicle_transpt_Got1/SFT2"/>
</dbReference>
<dbReference type="GO" id="GO:0016192">
    <property type="term" value="P:vesicle-mediated transport"/>
    <property type="evidence" value="ECO:0007669"/>
    <property type="project" value="InterPro"/>
</dbReference>
<sequence>MDKLKQFLGSPRGNFTNEDDLESGGNSEDTERGFVAQAFDSSTLSWKTRLKGFIACFALGCFLSVLSTITFALGGGLVKFAFLYSLGNIVSLGSTCFLMGPVKQIKNMFAATRAVATIVMLLALLLTLLSALVFHKKGLTVTFCIIQYLAMIWYSISYIPYARDAVIKCFNGLLG</sequence>
<evidence type="ECO:0000256" key="7">
    <source>
        <dbReference type="ARBA" id="ARBA00023136"/>
    </source>
</evidence>
<evidence type="ECO:0000256" key="8">
    <source>
        <dbReference type="ARBA" id="ARBA00025800"/>
    </source>
</evidence>
<gene>
    <name evidence="11" type="primary">SFT2A</name>
</gene>
<evidence type="ECO:0000256" key="10">
    <source>
        <dbReference type="SAM" id="MobiDB-lite"/>
    </source>
</evidence>
<evidence type="ECO:0000256" key="5">
    <source>
        <dbReference type="ARBA" id="ARBA00022927"/>
    </source>
</evidence>